<dbReference type="AlphaFoldDB" id="A0A2S5JIP6"/>
<feature type="binding site" evidence="7">
    <location>
        <position position="280"/>
    </location>
    <ligand>
        <name>FMN</name>
        <dbReference type="ChEBI" id="CHEBI:58210"/>
    </ligand>
</feature>
<dbReference type="InterPro" id="IPR000262">
    <property type="entry name" value="FMN-dep_DH"/>
</dbReference>
<dbReference type="InterPro" id="IPR012133">
    <property type="entry name" value="Alpha-hydoxy_acid_DH_FMN"/>
</dbReference>
<dbReference type="RefSeq" id="WP_104069890.1">
    <property type="nucleotide sequence ID" value="NZ_PRDS01000003.1"/>
</dbReference>
<dbReference type="InterPro" id="IPR013785">
    <property type="entry name" value="Aldolase_TIM"/>
</dbReference>
<evidence type="ECO:0000256" key="4">
    <source>
        <dbReference type="ARBA" id="ARBA00023002"/>
    </source>
</evidence>
<dbReference type="Proteomes" id="UP000239736">
    <property type="component" value="Unassembled WGS sequence"/>
</dbReference>
<dbReference type="OrthoDB" id="9770452at2"/>
<dbReference type="CDD" id="cd02809">
    <property type="entry name" value="alpha_hydroxyacid_oxid_FMN"/>
    <property type="match status" value="1"/>
</dbReference>
<dbReference type="PIRSF" id="PIRSF000138">
    <property type="entry name" value="Al-hdrx_acd_dh"/>
    <property type="match status" value="1"/>
</dbReference>
<dbReference type="PROSITE" id="PS51349">
    <property type="entry name" value="FMN_HYDROXY_ACID_DH_2"/>
    <property type="match status" value="1"/>
</dbReference>
<dbReference type="SUPFAM" id="SSF51395">
    <property type="entry name" value="FMN-linked oxidoreductases"/>
    <property type="match status" value="1"/>
</dbReference>
<keyword evidence="2 7" id="KW-0285">Flavoprotein</keyword>
<comment type="caution">
    <text evidence="9">The sequence shown here is derived from an EMBL/GenBank/DDBJ whole genome shotgun (WGS) entry which is preliminary data.</text>
</comment>
<evidence type="ECO:0000256" key="3">
    <source>
        <dbReference type="ARBA" id="ARBA00022643"/>
    </source>
</evidence>
<dbReference type="PANTHER" id="PTHR10578">
    <property type="entry name" value="S -2-HYDROXY-ACID OXIDASE-RELATED"/>
    <property type="match status" value="1"/>
</dbReference>
<dbReference type="Gene3D" id="3.20.20.70">
    <property type="entry name" value="Aldolase class I"/>
    <property type="match status" value="1"/>
</dbReference>
<accession>A0A2S5JIP6</accession>
<sequence length="381" mass="42089">MDLHQRYPAISDLKSRARERIPHFVWEFLDSATGTEATQKRNRRKLDEILFYPSVLHGEIETDLSARLLGREYPLPFGIAPVGMSGLVWPDAERILARAAARAGIPYVLSTVAAQPPEALAPAIGPDGWFQLYPPRDPEIRADLLRRAREAGFAALVFTVDLPAASRRERQVRAGLTQPPRLTPGLLAQVLARPAWALGMTAHVAREGRPRLRTLEKYADSCESRSSTDHIGYRLRVSPDWDYLRAVRDAWRGPLIVKGILRADDARRLEQEGVDAVWVSNHAGRQFDAAPASIKVLPEIRAATDLPILFDSGIESGLDICRALALGADFVMLGRAWHYALGALGADGPAHLVEILARDLRANMGQMGAARLSDLAHRLVR</sequence>
<feature type="domain" description="FMN hydroxy acid dehydrogenase" evidence="8">
    <location>
        <begin position="2"/>
        <end position="381"/>
    </location>
</feature>
<feature type="binding site" evidence="7">
    <location>
        <position position="159"/>
    </location>
    <ligand>
        <name>FMN</name>
        <dbReference type="ChEBI" id="CHEBI:58210"/>
    </ligand>
</feature>
<dbReference type="PANTHER" id="PTHR10578:SF107">
    <property type="entry name" value="2-HYDROXYACID OXIDASE 1"/>
    <property type="match status" value="1"/>
</dbReference>
<evidence type="ECO:0000256" key="2">
    <source>
        <dbReference type="ARBA" id="ARBA00022630"/>
    </source>
</evidence>
<reference evidence="9 10" key="1">
    <citation type="submission" date="2018-01" db="EMBL/GenBank/DDBJ databases">
        <title>Genomic Encyclopedia of Archaeal and Bacterial Type Strains, Phase II (KMG-II): from individual species to whole genera.</title>
        <authorList>
            <person name="Goeker M."/>
        </authorList>
    </citation>
    <scope>NUCLEOTIDE SEQUENCE [LARGE SCALE GENOMIC DNA]</scope>
    <source>
        <strain evidence="9 10">DSM 12048</strain>
    </source>
</reference>
<keyword evidence="3 7" id="KW-0288">FMN</keyword>
<evidence type="ECO:0000259" key="8">
    <source>
        <dbReference type="PROSITE" id="PS51349"/>
    </source>
</evidence>
<feature type="binding site" evidence="7">
    <location>
        <position position="110"/>
    </location>
    <ligand>
        <name>FMN</name>
        <dbReference type="ChEBI" id="CHEBI:58210"/>
    </ligand>
</feature>
<keyword evidence="4" id="KW-0560">Oxidoreductase</keyword>
<name>A0A2S5JIP6_9RHOB</name>
<gene>
    <name evidence="9" type="ORF">LV82_01156</name>
</gene>
<dbReference type="GO" id="GO:0010181">
    <property type="term" value="F:FMN binding"/>
    <property type="evidence" value="ECO:0007669"/>
    <property type="project" value="InterPro"/>
</dbReference>
<dbReference type="InterPro" id="IPR037396">
    <property type="entry name" value="FMN_HAD"/>
</dbReference>
<protein>
    <submittedName>
        <fullName evidence="9">L-lactate dehydrogenase (Cytochrome)</fullName>
    </submittedName>
</protein>
<evidence type="ECO:0000256" key="1">
    <source>
        <dbReference type="ARBA" id="ARBA00001917"/>
    </source>
</evidence>
<proteinExistence type="inferred from homology"/>
<feature type="binding site" evidence="7">
    <location>
        <position position="133"/>
    </location>
    <ligand>
        <name>glyoxylate</name>
        <dbReference type="ChEBI" id="CHEBI:36655"/>
    </ligand>
</feature>
<keyword evidence="10" id="KW-1185">Reference proteome</keyword>
<evidence type="ECO:0000256" key="6">
    <source>
        <dbReference type="PIRSR" id="PIRSR000138-1"/>
    </source>
</evidence>
<comment type="similarity">
    <text evidence="5">Belongs to the FMN-dependent alpha-hydroxy acid dehydrogenase family.</text>
</comment>
<dbReference type="GO" id="GO:0009060">
    <property type="term" value="P:aerobic respiration"/>
    <property type="evidence" value="ECO:0007669"/>
    <property type="project" value="TreeGrafter"/>
</dbReference>
<evidence type="ECO:0000313" key="9">
    <source>
        <dbReference type="EMBL" id="PPB81115.1"/>
    </source>
</evidence>
<feature type="binding site" evidence="7">
    <location>
        <begin position="334"/>
        <end position="335"/>
    </location>
    <ligand>
        <name>FMN</name>
        <dbReference type="ChEBI" id="CHEBI:58210"/>
    </ligand>
</feature>
<evidence type="ECO:0000313" key="10">
    <source>
        <dbReference type="Proteomes" id="UP000239736"/>
    </source>
</evidence>
<comment type="cofactor">
    <cofactor evidence="1">
        <name>FMN</name>
        <dbReference type="ChEBI" id="CHEBI:58210"/>
    </cofactor>
</comment>
<feature type="binding site" evidence="7">
    <location>
        <begin position="81"/>
        <end position="83"/>
    </location>
    <ligand>
        <name>FMN</name>
        <dbReference type="ChEBI" id="CHEBI:58210"/>
    </ligand>
</feature>
<feature type="binding site" evidence="7">
    <location>
        <position position="168"/>
    </location>
    <ligand>
        <name>glyoxylate</name>
        <dbReference type="ChEBI" id="CHEBI:36655"/>
    </ligand>
</feature>
<dbReference type="GO" id="GO:0005886">
    <property type="term" value="C:plasma membrane"/>
    <property type="evidence" value="ECO:0007669"/>
    <property type="project" value="TreeGrafter"/>
</dbReference>
<feature type="binding site" evidence="7">
    <location>
        <position position="285"/>
    </location>
    <ligand>
        <name>glyoxylate</name>
        <dbReference type="ChEBI" id="CHEBI:36655"/>
    </ligand>
</feature>
<feature type="binding site" evidence="7">
    <location>
        <position position="258"/>
    </location>
    <ligand>
        <name>FMN</name>
        <dbReference type="ChEBI" id="CHEBI:58210"/>
    </ligand>
</feature>
<organism evidence="9 10">
    <name type="scientific">Albidovulum inexpectatum</name>
    <dbReference type="NCBI Taxonomy" id="196587"/>
    <lineage>
        <taxon>Bacteria</taxon>
        <taxon>Pseudomonadati</taxon>
        <taxon>Pseudomonadota</taxon>
        <taxon>Alphaproteobacteria</taxon>
        <taxon>Rhodobacterales</taxon>
        <taxon>Paracoccaceae</taxon>
        <taxon>Albidovulum</taxon>
    </lineage>
</organism>
<evidence type="ECO:0000256" key="7">
    <source>
        <dbReference type="PIRSR" id="PIRSR000138-2"/>
    </source>
</evidence>
<feature type="binding site" evidence="7">
    <location>
        <position position="131"/>
    </location>
    <ligand>
        <name>FMN</name>
        <dbReference type="ChEBI" id="CHEBI:58210"/>
    </ligand>
</feature>
<feature type="binding site" evidence="7">
    <location>
        <position position="282"/>
    </location>
    <ligand>
        <name>glyoxylate</name>
        <dbReference type="ChEBI" id="CHEBI:36655"/>
    </ligand>
</feature>
<dbReference type="Pfam" id="PF01070">
    <property type="entry name" value="FMN_dh"/>
    <property type="match status" value="1"/>
</dbReference>
<evidence type="ECO:0000256" key="5">
    <source>
        <dbReference type="ARBA" id="ARBA00024042"/>
    </source>
</evidence>
<dbReference type="EMBL" id="PRDS01000003">
    <property type="protein sequence ID" value="PPB81115.1"/>
    <property type="molecule type" value="Genomic_DNA"/>
</dbReference>
<feature type="active site" description="Proton acceptor" evidence="6">
    <location>
        <position position="282"/>
    </location>
</feature>
<dbReference type="GO" id="GO:0004459">
    <property type="term" value="F:L-lactate dehydrogenase (NAD+) activity"/>
    <property type="evidence" value="ECO:0007669"/>
    <property type="project" value="TreeGrafter"/>
</dbReference>